<evidence type="ECO:0000259" key="2">
    <source>
        <dbReference type="Pfam" id="PF25583"/>
    </source>
</evidence>
<feature type="domain" description="WYL" evidence="1">
    <location>
        <begin position="151"/>
        <end position="218"/>
    </location>
</feature>
<name>A0ABU9XSB6_9SPHN</name>
<dbReference type="InterPro" id="IPR026881">
    <property type="entry name" value="WYL_dom"/>
</dbReference>
<dbReference type="InterPro" id="IPR051534">
    <property type="entry name" value="CBASS_pafABC_assoc_protein"/>
</dbReference>
<protein>
    <submittedName>
        <fullName evidence="3">WYL domain-containing protein</fullName>
    </submittedName>
</protein>
<sequence>MTERMAKLDRILRLVHILADSGEGLTLDQMAADLDVNRRTAERLRDVIALHFDLEELQDDRHKRFRIRDALRRVYTRPTAAEIAALQAEVDGRVVAGQEARAQPLASLLAKVKAALDDREKRRLDPDLEALARLQRTMVPAGPATTPAPGVLAVAQGAILAGCCLEFHYRAEESAEPKWRRVVPYGLVHGAVTYLVGKMPGHDAPPVYYRLDRMSEVHFSDMSGCAPDDWDLDGWMAQSFGIWREDDHDVALRVLPQGVERARTWRFHPAQSIDEENGSLVIRFRAGGLREIAEHVFSWGGEVVIEGPEALRAVMHERLAAGQRALG</sequence>
<dbReference type="Pfam" id="PF13280">
    <property type="entry name" value="WYL"/>
    <property type="match status" value="1"/>
</dbReference>
<accession>A0ABU9XSB6</accession>
<dbReference type="Proteomes" id="UP001404104">
    <property type="component" value="Unassembled WGS sequence"/>
</dbReference>
<feature type="domain" description="WCX" evidence="2">
    <location>
        <begin position="247"/>
        <end position="321"/>
    </location>
</feature>
<dbReference type="PANTHER" id="PTHR34580:SF1">
    <property type="entry name" value="PROTEIN PAFC"/>
    <property type="match status" value="1"/>
</dbReference>
<dbReference type="RefSeq" id="WP_345864528.1">
    <property type="nucleotide sequence ID" value="NZ_JBDIMF010000003.1"/>
</dbReference>
<evidence type="ECO:0000313" key="4">
    <source>
        <dbReference type="Proteomes" id="UP001404104"/>
    </source>
</evidence>
<comment type="caution">
    <text evidence="3">The sequence shown here is derived from an EMBL/GenBank/DDBJ whole genome shotgun (WGS) entry which is preliminary data.</text>
</comment>
<keyword evidence="4" id="KW-1185">Reference proteome</keyword>
<reference evidence="3 4" key="1">
    <citation type="submission" date="2024-05" db="EMBL/GenBank/DDBJ databases">
        <authorList>
            <person name="Liu Q."/>
            <person name="Xin Y.-H."/>
        </authorList>
    </citation>
    <scope>NUCLEOTIDE SEQUENCE [LARGE SCALE GENOMIC DNA]</scope>
    <source>
        <strain evidence="3 4">CGMCC 1.15349</strain>
    </source>
</reference>
<evidence type="ECO:0000259" key="1">
    <source>
        <dbReference type="Pfam" id="PF13280"/>
    </source>
</evidence>
<proteinExistence type="predicted"/>
<dbReference type="PANTHER" id="PTHR34580">
    <property type="match status" value="1"/>
</dbReference>
<dbReference type="PROSITE" id="PS52050">
    <property type="entry name" value="WYL"/>
    <property type="match status" value="1"/>
</dbReference>
<evidence type="ECO:0000313" key="3">
    <source>
        <dbReference type="EMBL" id="MEN2786734.1"/>
    </source>
</evidence>
<organism evidence="3 4">
    <name type="scientific">Sphingomonas qilianensis</name>
    <dbReference type="NCBI Taxonomy" id="1736690"/>
    <lineage>
        <taxon>Bacteria</taxon>
        <taxon>Pseudomonadati</taxon>
        <taxon>Pseudomonadota</taxon>
        <taxon>Alphaproteobacteria</taxon>
        <taxon>Sphingomonadales</taxon>
        <taxon>Sphingomonadaceae</taxon>
        <taxon>Sphingomonas</taxon>
    </lineage>
</organism>
<dbReference type="Pfam" id="PF25583">
    <property type="entry name" value="WCX"/>
    <property type="match status" value="1"/>
</dbReference>
<dbReference type="EMBL" id="JBDIMF010000003">
    <property type="protein sequence ID" value="MEN2786734.1"/>
    <property type="molecule type" value="Genomic_DNA"/>
</dbReference>
<gene>
    <name evidence="3" type="ORF">ABC969_09920</name>
</gene>
<dbReference type="InterPro" id="IPR057727">
    <property type="entry name" value="WCX_dom"/>
</dbReference>